<dbReference type="PANTHER" id="PTHR48081">
    <property type="entry name" value="AB HYDROLASE SUPERFAMILY PROTEIN C4A8.06C"/>
    <property type="match status" value="1"/>
</dbReference>
<protein>
    <submittedName>
        <fullName evidence="3">Alpha/beta hydrolase</fullName>
    </submittedName>
</protein>
<reference evidence="3 4" key="1">
    <citation type="submission" date="2019-10" db="EMBL/GenBank/DDBJ databases">
        <authorList>
            <person name="Blom J."/>
        </authorList>
    </citation>
    <scope>NUCLEOTIDE SEQUENCE [LARGE SCALE GENOMIC DNA]</scope>
    <source>
        <strain evidence="3 4">ES3154-GLU</strain>
    </source>
</reference>
<feature type="domain" description="Alpha/beta hydrolase fold-3" evidence="2">
    <location>
        <begin position="140"/>
        <end position="278"/>
    </location>
</feature>
<dbReference type="AlphaFoldDB" id="A0A6I8MCJ1"/>
<name>A0A6I8MCJ1_9FUSO</name>
<dbReference type="InterPro" id="IPR013094">
    <property type="entry name" value="AB_hydrolase_3"/>
</dbReference>
<proteinExistence type="predicted"/>
<dbReference type="SUPFAM" id="SSF53474">
    <property type="entry name" value="alpha/beta-Hydrolases"/>
    <property type="match status" value="1"/>
</dbReference>
<dbReference type="RefSeq" id="WP_156683169.1">
    <property type="nucleotide sequence ID" value="NZ_CABWIB010000001.1"/>
</dbReference>
<evidence type="ECO:0000313" key="3">
    <source>
        <dbReference type="EMBL" id="VWL85149.1"/>
    </source>
</evidence>
<evidence type="ECO:0000256" key="1">
    <source>
        <dbReference type="ARBA" id="ARBA00022801"/>
    </source>
</evidence>
<sequence>MYKLIIVFFLTVSCSAISIIDYSDRIIGENKEHIYKLVRKYRKEGDLVAPKGYKLNKHNDKKHRYYVLRNNGNSDNLLLLVHGGAYERTYIQQKQIDFLVDLKEKNNIEYDNILIDYKEKKYPYQGEELDNLIDFVIKKYKKVVLIGDSSGAGLILSVILKRQSENKVIPDALVLMSPLADLKNRVKSRFKNFKNDFLAARSTYLTPLIHNEYVDESMYENIYVSPVYADYVDFPKTLMQYGKSEILADDSIIVCNKINKNNSNCILEGYDDVIHAFQYLRFFHEKRELAIKNINKFIENIFGSIDDKRTENK</sequence>
<dbReference type="InterPro" id="IPR029058">
    <property type="entry name" value="AB_hydrolase_fold"/>
</dbReference>
<evidence type="ECO:0000259" key="2">
    <source>
        <dbReference type="Pfam" id="PF07859"/>
    </source>
</evidence>
<dbReference type="Pfam" id="PF07859">
    <property type="entry name" value="Abhydrolase_3"/>
    <property type="match status" value="1"/>
</dbReference>
<organism evidence="3 4">
    <name type="scientific">Oceanivirga miroungae</name>
    <dbReference type="NCBI Taxonomy" id="1130046"/>
    <lineage>
        <taxon>Bacteria</taxon>
        <taxon>Fusobacteriati</taxon>
        <taxon>Fusobacteriota</taxon>
        <taxon>Fusobacteriia</taxon>
        <taxon>Fusobacteriales</taxon>
        <taxon>Leptotrichiaceae</taxon>
        <taxon>Oceanivirga</taxon>
    </lineage>
</organism>
<dbReference type="InterPro" id="IPR050300">
    <property type="entry name" value="GDXG_lipolytic_enzyme"/>
</dbReference>
<dbReference type="Proteomes" id="UP000419017">
    <property type="component" value="Unassembled WGS sequence"/>
</dbReference>
<dbReference type="Gene3D" id="3.40.50.1820">
    <property type="entry name" value="alpha/beta hydrolase"/>
    <property type="match status" value="1"/>
</dbReference>
<dbReference type="GO" id="GO:0016787">
    <property type="term" value="F:hydrolase activity"/>
    <property type="evidence" value="ECO:0007669"/>
    <property type="project" value="UniProtKB-KW"/>
</dbReference>
<dbReference type="EMBL" id="CABWIB010000001">
    <property type="protein sequence ID" value="VWL85149.1"/>
    <property type="molecule type" value="Genomic_DNA"/>
</dbReference>
<evidence type="ECO:0000313" key="4">
    <source>
        <dbReference type="Proteomes" id="UP000419017"/>
    </source>
</evidence>
<dbReference type="PANTHER" id="PTHR48081:SF8">
    <property type="entry name" value="ALPHA_BETA HYDROLASE FOLD-3 DOMAIN-CONTAINING PROTEIN-RELATED"/>
    <property type="match status" value="1"/>
</dbReference>
<accession>A0A6I8MCJ1</accession>
<keyword evidence="1 3" id="KW-0378">Hydrolase</keyword>
<gene>
    <name evidence="3" type="ORF">OMES3154_00433</name>
</gene>
<keyword evidence="4" id="KW-1185">Reference proteome</keyword>